<evidence type="ECO:0000313" key="1">
    <source>
        <dbReference type="EMBL" id="MBW3097258.1"/>
    </source>
</evidence>
<keyword evidence="2" id="KW-1185">Reference proteome</keyword>
<name>A0ABS6WMT3_9HYPH</name>
<protein>
    <submittedName>
        <fullName evidence="1">Sulfotransferase family protein</fullName>
    </submittedName>
</protein>
<dbReference type="Proteomes" id="UP001430804">
    <property type="component" value="Unassembled WGS sequence"/>
</dbReference>
<accession>A0ABS6WMT3</accession>
<dbReference type="RefSeq" id="WP_219201186.1">
    <property type="nucleotide sequence ID" value="NZ_JAHWQX010000002.1"/>
</dbReference>
<evidence type="ECO:0000313" key="2">
    <source>
        <dbReference type="Proteomes" id="UP001430804"/>
    </source>
</evidence>
<dbReference type="EMBL" id="JAHWQX010000002">
    <property type="protein sequence ID" value="MBW3097258.1"/>
    <property type="molecule type" value="Genomic_DNA"/>
</dbReference>
<reference evidence="1" key="1">
    <citation type="submission" date="2021-07" db="EMBL/GenBank/DDBJ databases">
        <title>Pseudohoeflea marina sp. nov. a polyhydroxyalcanoate-producing bacterium.</title>
        <authorList>
            <person name="Zheng W."/>
            <person name="Yu S."/>
            <person name="Huang Y."/>
        </authorList>
    </citation>
    <scope>NUCLEOTIDE SEQUENCE</scope>
    <source>
        <strain evidence="1">DP4N28-3</strain>
    </source>
</reference>
<comment type="caution">
    <text evidence="1">The sequence shown here is derived from an EMBL/GenBank/DDBJ whole genome shotgun (WGS) entry which is preliminary data.</text>
</comment>
<gene>
    <name evidence="1" type="ORF">KY465_08195</name>
</gene>
<sequence>MANDQKLILFSHIPKTAGWTLNHEFLRVLGDRAIVANGFIPLKSTLAGRTEEARQRIRYIGGHVTCDQYAEALSVSVGEHFLISLIRDPLRRAISYYLFILRNDVPPMKRIRDPFVGKSFEYFVEHSAETQPELIVNAQCKYFCGEADADKAMQAIDTHYALVANSRRFPEFYNRVRQESGDILSPWSDDRSLNVTPPAQSEAEVQMGRMPADLSTIAPPHVVRKVEEIAAADFELVEQFENRYQGYYERGSRPA</sequence>
<organism evidence="1 2">
    <name type="scientific">Pseudohoeflea coraliihabitans</name>
    <dbReference type="NCBI Taxonomy" id="2860393"/>
    <lineage>
        <taxon>Bacteria</taxon>
        <taxon>Pseudomonadati</taxon>
        <taxon>Pseudomonadota</taxon>
        <taxon>Alphaproteobacteria</taxon>
        <taxon>Hyphomicrobiales</taxon>
        <taxon>Rhizobiaceae</taxon>
        <taxon>Pseudohoeflea</taxon>
    </lineage>
</organism>
<proteinExistence type="predicted"/>